<gene>
    <name evidence="2" type="ORF">R4F53_18365</name>
</gene>
<evidence type="ECO:0000256" key="1">
    <source>
        <dbReference type="SAM" id="Coils"/>
    </source>
</evidence>
<dbReference type="Proteomes" id="UP001187143">
    <property type="component" value="Unassembled WGS sequence"/>
</dbReference>
<name>A0AAE4RJR9_MYCIT</name>
<sequence>MTANQRLTAELSPQNTRHSGAAAVLGAADNLAAEHQRVIDENAELHCRVQELEAENAELRERVEEYEWDHKDDRPKMRHG</sequence>
<dbReference type="EMBL" id="JAWLLD010000021">
    <property type="protein sequence ID" value="MDV7014256.1"/>
    <property type="molecule type" value="Genomic_DNA"/>
</dbReference>
<comment type="caution">
    <text evidence="2">The sequence shown here is derived from an EMBL/GenBank/DDBJ whole genome shotgun (WGS) entry which is preliminary data.</text>
</comment>
<feature type="coiled-coil region" evidence="1">
    <location>
        <begin position="35"/>
        <end position="69"/>
    </location>
</feature>
<dbReference type="RefSeq" id="WP_317728690.1">
    <property type="nucleotide sequence ID" value="NZ_JAWLLC010000033.1"/>
</dbReference>
<reference evidence="2" key="1">
    <citation type="submission" date="2023-10" db="EMBL/GenBank/DDBJ databases">
        <title>Characterization and genome sequence of Mycobacterium intracellulare ABSURDO, a novel pathogenic isolate with three colony morphotypes that vary in growth and acid-fastness.</title>
        <authorList>
            <person name="Jude B.A."/>
            <person name="Robinson R.T."/>
        </authorList>
    </citation>
    <scope>NUCLEOTIDE SEQUENCE</scope>
    <source>
        <strain evidence="2">ABSURDO Component B</strain>
    </source>
</reference>
<keyword evidence="1" id="KW-0175">Coiled coil</keyword>
<evidence type="ECO:0000313" key="2">
    <source>
        <dbReference type="EMBL" id="MDV7014256.1"/>
    </source>
</evidence>
<proteinExistence type="predicted"/>
<dbReference type="AlphaFoldDB" id="A0AAE4RJR9"/>
<organism evidence="2 3">
    <name type="scientific">Mycobacterium intracellulare</name>
    <dbReference type="NCBI Taxonomy" id="1767"/>
    <lineage>
        <taxon>Bacteria</taxon>
        <taxon>Bacillati</taxon>
        <taxon>Actinomycetota</taxon>
        <taxon>Actinomycetes</taxon>
        <taxon>Mycobacteriales</taxon>
        <taxon>Mycobacteriaceae</taxon>
        <taxon>Mycobacterium</taxon>
        <taxon>Mycobacterium avium complex (MAC)</taxon>
    </lineage>
</organism>
<protein>
    <submittedName>
        <fullName evidence="2">Uncharacterized protein</fullName>
    </submittedName>
</protein>
<accession>A0AAE4RJR9</accession>
<evidence type="ECO:0000313" key="3">
    <source>
        <dbReference type="Proteomes" id="UP001187143"/>
    </source>
</evidence>